<dbReference type="EMBL" id="FOXV01000002">
    <property type="protein sequence ID" value="SFQ17988.1"/>
    <property type="molecule type" value="Genomic_DNA"/>
</dbReference>
<keyword evidence="1" id="KW-0812">Transmembrane</keyword>
<protein>
    <submittedName>
        <fullName evidence="2">Uncharacterized protein</fullName>
    </submittedName>
</protein>
<evidence type="ECO:0000313" key="3">
    <source>
        <dbReference type="Proteomes" id="UP000243106"/>
    </source>
</evidence>
<organism evidence="2 3">
    <name type="scientific">Roseivivax halotolerans</name>
    <dbReference type="NCBI Taxonomy" id="93684"/>
    <lineage>
        <taxon>Bacteria</taxon>
        <taxon>Pseudomonadati</taxon>
        <taxon>Pseudomonadota</taxon>
        <taxon>Alphaproteobacteria</taxon>
        <taxon>Rhodobacterales</taxon>
        <taxon>Roseobacteraceae</taxon>
        <taxon>Roseivivax</taxon>
    </lineage>
</organism>
<evidence type="ECO:0000256" key="1">
    <source>
        <dbReference type="SAM" id="Phobius"/>
    </source>
</evidence>
<evidence type="ECO:0000313" key="2">
    <source>
        <dbReference type="EMBL" id="SFQ17988.1"/>
    </source>
</evidence>
<accession>A0A1I5WEB9</accession>
<keyword evidence="1" id="KW-0472">Membrane</keyword>
<dbReference type="RefSeq" id="WP_093009548.1">
    <property type="nucleotide sequence ID" value="NZ_FOXV01000002.1"/>
</dbReference>
<reference evidence="3" key="1">
    <citation type="submission" date="2016-10" db="EMBL/GenBank/DDBJ databases">
        <authorList>
            <person name="Varghese N."/>
            <person name="Submissions S."/>
        </authorList>
    </citation>
    <scope>NUCLEOTIDE SEQUENCE [LARGE SCALE GENOMIC DNA]</scope>
    <source>
        <strain evidence="3">JCM 10271</strain>
    </source>
</reference>
<feature type="transmembrane region" description="Helical" evidence="1">
    <location>
        <begin position="40"/>
        <end position="60"/>
    </location>
</feature>
<name>A0A1I5WEB9_9RHOB</name>
<sequence length="61" mass="6731">MTDLEREQHHRRIDAEIVKLFAETSKPNAETAKLTSANRLYLLVVGSGSTLAIAAFATLFL</sequence>
<keyword evidence="3" id="KW-1185">Reference proteome</keyword>
<dbReference type="Proteomes" id="UP000243106">
    <property type="component" value="Unassembled WGS sequence"/>
</dbReference>
<dbReference type="AlphaFoldDB" id="A0A1I5WEB9"/>
<proteinExistence type="predicted"/>
<dbReference type="STRING" id="93684.SAMN05421853_102286"/>
<gene>
    <name evidence="2" type="ORF">SAMN05421853_102286</name>
</gene>
<keyword evidence="1" id="KW-1133">Transmembrane helix</keyword>